<proteinExistence type="predicted"/>
<reference evidence="1" key="1">
    <citation type="journal article" date="2011" name="Genome Biol.">
        <title>The draft genome of the carcinogenic human liver fluke Clonorchis sinensis.</title>
        <authorList>
            <person name="Wang X."/>
            <person name="Chen W."/>
            <person name="Huang Y."/>
            <person name="Sun J."/>
            <person name="Men J."/>
            <person name="Liu H."/>
            <person name="Luo F."/>
            <person name="Guo L."/>
            <person name="Lv X."/>
            <person name="Deng C."/>
            <person name="Zhou C."/>
            <person name="Fan Y."/>
            <person name="Li X."/>
            <person name="Huang L."/>
            <person name="Hu Y."/>
            <person name="Liang C."/>
            <person name="Hu X."/>
            <person name="Xu J."/>
            <person name="Yu X."/>
        </authorList>
    </citation>
    <scope>NUCLEOTIDE SEQUENCE [LARGE SCALE GENOMIC DNA]</scope>
    <source>
        <strain evidence="1">Henan</strain>
    </source>
</reference>
<sequence>MHGEKGLEDITRIDAKNDLSIWLSPNTSFSLHPEKSSQKAFAVLRMIRRPLYLNTRADLQMLYGAYARPLLEHAKPVVYSGRTKDVILTERVLRAAKKMVAGLKSIDYKTRLAVLDLFHLEFFRLLHR</sequence>
<evidence type="ECO:0000313" key="1">
    <source>
        <dbReference type="EMBL" id="GAA55466.1"/>
    </source>
</evidence>
<organism evidence="1 2">
    <name type="scientific">Clonorchis sinensis</name>
    <name type="common">Chinese liver fluke</name>
    <dbReference type="NCBI Taxonomy" id="79923"/>
    <lineage>
        <taxon>Eukaryota</taxon>
        <taxon>Metazoa</taxon>
        <taxon>Spiralia</taxon>
        <taxon>Lophotrochozoa</taxon>
        <taxon>Platyhelminthes</taxon>
        <taxon>Trematoda</taxon>
        <taxon>Digenea</taxon>
        <taxon>Opisthorchiida</taxon>
        <taxon>Opisthorchiata</taxon>
        <taxon>Opisthorchiidae</taxon>
        <taxon>Clonorchis</taxon>
    </lineage>
</organism>
<name>G7YR86_CLOSI</name>
<dbReference type="AlphaFoldDB" id="G7YR86"/>
<protein>
    <submittedName>
        <fullName evidence="1">Uncharacterized protein</fullName>
    </submittedName>
</protein>
<keyword evidence="2" id="KW-1185">Reference proteome</keyword>
<dbReference type="EMBL" id="DF144021">
    <property type="protein sequence ID" value="GAA55466.1"/>
    <property type="molecule type" value="Genomic_DNA"/>
</dbReference>
<dbReference type="Proteomes" id="UP000008909">
    <property type="component" value="Unassembled WGS sequence"/>
</dbReference>
<gene>
    <name evidence="1" type="ORF">CLF_108039</name>
</gene>
<reference key="2">
    <citation type="submission" date="2011-10" db="EMBL/GenBank/DDBJ databases">
        <title>The genome and transcriptome sequence of Clonorchis sinensis provide insights into the carcinogenic liver fluke.</title>
        <authorList>
            <person name="Wang X."/>
            <person name="Huang Y."/>
            <person name="Chen W."/>
            <person name="Liu H."/>
            <person name="Guo L."/>
            <person name="Chen Y."/>
            <person name="Luo F."/>
            <person name="Zhou W."/>
            <person name="Sun J."/>
            <person name="Mao Q."/>
            <person name="Liang P."/>
            <person name="Zhou C."/>
            <person name="Tian Y."/>
            <person name="Men J."/>
            <person name="Lv X."/>
            <person name="Huang L."/>
            <person name="Zhou J."/>
            <person name="Hu Y."/>
            <person name="Li R."/>
            <person name="Zhang F."/>
            <person name="Lei H."/>
            <person name="Li X."/>
            <person name="Hu X."/>
            <person name="Liang C."/>
            <person name="Xu J."/>
            <person name="Wu Z."/>
            <person name="Yu X."/>
        </authorList>
    </citation>
    <scope>NUCLEOTIDE SEQUENCE</scope>
    <source>
        <strain>Henan</strain>
    </source>
</reference>
<accession>G7YR86</accession>
<evidence type="ECO:0000313" key="2">
    <source>
        <dbReference type="Proteomes" id="UP000008909"/>
    </source>
</evidence>